<dbReference type="InterPro" id="IPR041027">
    <property type="entry name" value="FtsK_alpha"/>
</dbReference>
<dbReference type="SUPFAM" id="SSF46785">
    <property type="entry name" value="Winged helix' DNA-binding domain"/>
    <property type="match status" value="1"/>
</dbReference>
<keyword evidence="4 6" id="KW-0067">ATP-binding</keyword>
<dbReference type="Gene3D" id="3.30.980.40">
    <property type="match status" value="1"/>
</dbReference>
<dbReference type="GO" id="GO:0007059">
    <property type="term" value="P:chromosome segregation"/>
    <property type="evidence" value="ECO:0007669"/>
    <property type="project" value="UniProtKB-KW"/>
</dbReference>
<dbReference type="InterPro" id="IPR018541">
    <property type="entry name" value="Ftsk_gamma"/>
</dbReference>
<evidence type="ECO:0000256" key="3">
    <source>
        <dbReference type="ARBA" id="ARBA00022829"/>
    </source>
</evidence>
<dbReference type="PANTHER" id="PTHR22683">
    <property type="entry name" value="SPORULATION PROTEIN RELATED"/>
    <property type="match status" value="1"/>
</dbReference>
<proteinExistence type="inferred from homology"/>
<name>A0A2V3VI26_9BACI</name>
<evidence type="ECO:0000313" key="10">
    <source>
        <dbReference type="Proteomes" id="UP000247978"/>
    </source>
</evidence>
<dbReference type="SMART" id="SM00382">
    <property type="entry name" value="AAA"/>
    <property type="match status" value="1"/>
</dbReference>
<dbReference type="InterPro" id="IPR002543">
    <property type="entry name" value="FtsK_dom"/>
</dbReference>
<dbReference type="PANTHER" id="PTHR22683:SF42">
    <property type="entry name" value="DNA TRANSLOCASE SFTA"/>
    <property type="match status" value="1"/>
</dbReference>
<dbReference type="Proteomes" id="UP000247978">
    <property type="component" value="Unassembled WGS sequence"/>
</dbReference>
<dbReference type="AlphaFoldDB" id="A0A2V3VI26"/>
<dbReference type="Gene3D" id="1.10.10.10">
    <property type="entry name" value="Winged helix-like DNA-binding domain superfamily/Winged helix DNA-binding domain"/>
    <property type="match status" value="1"/>
</dbReference>
<feature type="domain" description="FtsK" evidence="8">
    <location>
        <begin position="412"/>
        <end position="604"/>
    </location>
</feature>
<dbReference type="InterPro" id="IPR036390">
    <property type="entry name" value="WH_DNA-bd_sf"/>
</dbReference>
<evidence type="ECO:0000256" key="1">
    <source>
        <dbReference type="ARBA" id="ARBA00006474"/>
    </source>
</evidence>
<dbReference type="SUPFAM" id="SSF52540">
    <property type="entry name" value="P-loop containing nucleoside triphosphate hydrolases"/>
    <property type="match status" value="1"/>
</dbReference>
<dbReference type="InterPro" id="IPR036388">
    <property type="entry name" value="WH-like_DNA-bd_sf"/>
</dbReference>
<dbReference type="InterPro" id="IPR003593">
    <property type="entry name" value="AAA+_ATPase"/>
</dbReference>
<protein>
    <submittedName>
        <fullName evidence="9">S-DNA-T family DNA segregation ATPase FtsK/SpoIIIE</fullName>
    </submittedName>
</protein>
<dbReference type="InterPro" id="IPR050206">
    <property type="entry name" value="FtsK/SpoIIIE/SftA"/>
</dbReference>
<dbReference type="EMBL" id="QJJQ01000025">
    <property type="protein sequence ID" value="PXW80854.1"/>
    <property type="molecule type" value="Genomic_DNA"/>
</dbReference>
<feature type="region of interest" description="Disordered" evidence="7">
    <location>
        <begin position="216"/>
        <end position="237"/>
    </location>
</feature>
<gene>
    <name evidence="9" type="ORF">DFR56_12529</name>
</gene>
<evidence type="ECO:0000256" key="4">
    <source>
        <dbReference type="ARBA" id="ARBA00022840"/>
    </source>
</evidence>
<dbReference type="Pfam" id="PF17854">
    <property type="entry name" value="FtsK_alpha"/>
    <property type="match status" value="1"/>
</dbReference>
<accession>A0A2V3VI26</accession>
<dbReference type="PROSITE" id="PS50901">
    <property type="entry name" value="FTSK"/>
    <property type="match status" value="1"/>
</dbReference>
<keyword evidence="3" id="KW-0159">Chromosome partition</keyword>
<dbReference type="Pfam" id="PF01580">
    <property type="entry name" value="FtsK_SpoIIIE"/>
    <property type="match status" value="1"/>
</dbReference>
<keyword evidence="2 6" id="KW-0547">Nucleotide-binding</keyword>
<dbReference type="Gene3D" id="3.40.50.300">
    <property type="entry name" value="P-loop containing nucleotide triphosphate hydrolases"/>
    <property type="match status" value="1"/>
</dbReference>
<comment type="similarity">
    <text evidence="1">Belongs to the FtsK/SpoIIIE/SftA family.</text>
</comment>
<dbReference type="RefSeq" id="WP_110397538.1">
    <property type="nucleotide sequence ID" value="NZ_JBHUHB010000001.1"/>
</dbReference>
<dbReference type="Pfam" id="PF09397">
    <property type="entry name" value="FtsK_gamma"/>
    <property type="match status" value="1"/>
</dbReference>
<evidence type="ECO:0000313" key="9">
    <source>
        <dbReference type="EMBL" id="PXW80854.1"/>
    </source>
</evidence>
<dbReference type="OrthoDB" id="9807790at2"/>
<evidence type="ECO:0000259" key="8">
    <source>
        <dbReference type="PROSITE" id="PS50901"/>
    </source>
</evidence>
<dbReference type="InterPro" id="IPR027417">
    <property type="entry name" value="P-loop_NTPase"/>
</dbReference>
<organism evidence="9 10">
    <name type="scientific">Pseudogracilibacillus auburnensis</name>
    <dbReference type="NCBI Taxonomy" id="1494959"/>
    <lineage>
        <taxon>Bacteria</taxon>
        <taxon>Bacillati</taxon>
        <taxon>Bacillota</taxon>
        <taxon>Bacilli</taxon>
        <taxon>Bacillales</taxon>
        <taxon>Bacillaceae</taxon>
        <taxon>Pseudogracilibacillus</taxon>
    </lineage>
</organism>
<dbReference type="GO" id="GO:0005524">
    <property type="term" value="F:ATP binding"/>
    <property type="evidence" value="ECO:0007669"/>
    <property type="project" value="UniProtKB-UniRule"/>
</dbReference>
<evidence type="ECO:0000256" key="7">
    <source>
        <dbReference type="SAM" id="MobiDB-lite"/>
    </source>
</evidence>
<keyword evidence="5" id="KW-0238">DNA-binding</keyword>
<reference evidence="9 10" key="1">
    <citation type="submission" date="2018-05" db="EMBL/GenBank/DDBJ databases">
        <title>Genomic Encyclopedia of Type Strains, Phase IV (KMG-IV): sequencing the most valuable type-strain genomes for metagenomic binning, comparative biology and taxonomic classification.</title>
        <authorList>
            <person name="Goeker M."/>
        </authorList>
    </citation>
    <scope>NUCLEOTIDE SEQUENCE [LARGE SCALE GENOMIC DNA]</scope>
    <source>
        <strain evidence="9 10">DSM 28556</strain>
    </source>
</reference>
<evidence type="ECO:0000256" key="2">
    <source>
        <dbReference type="ARBA" id="ARBA00022741"/>
    </source>
</evidence>
<dbReference type="GO" id="GO:0003677">
    <property type="term" value="F:DNA binding"/>
    <property type="evidence" value="ECO:0007669"/>
    <property type="project" value="UniProtKB-KW"/>
</dbReference>
<sequence>MWKDWKKKVSDFFYEDVIEGDEEEREEDEAMNQSIHRSVANRTVNTKMTYQYPKEQITPFRFPVIPDHQAEKKLAKRQVNQRNYQLKRNSHRSNKEKDFLIHGYKRKQLVKELEDIPAYVRRRKIEEREQKRNQVENKEDQIEVQHEPIVFNHTRPDELDRVFKIRDGLLNNDSEEYKMNSLPIQIEVHDSTEQKRKPFELSLKEEKKLEMQQQIEQKATSEKEKHIVSSEKPNPPSFVLDLIEDSHEEYDLPLDKLIDESIDDPIDEPIDDPIDEPIDVPNYLLNDPILPDEDDSVWLDEQQSLLEQTLKHFNIQAKIVKVTQGPSVTRFEIQPALGVKVSKVRNLADDIKLNMAAKDIRIEAPIPGKNTIGIEVPNQYPQVVSLQEIIETEEFNQAPSPLTIALGLTIEGDPLITDIGKMPHGLIAGATGSGKSVCINTILLSLLYKANYNEVKFLLIDPKMVELTPYNGIPHLIAPVITDAKAATISLKWAVDEMEDRYEKFVEAGVRNILKYNEKMTKQNRERDKLPYMVIVIDELADLMIVSPQEVEDAICRIAQKARACGIHLLLATQRPSVDVITGLIKANIPTRIAFSVSSQVDSRTMLDTVGAEKLLGKGDMLFVENGANKSVRLQGPFVSDEEIDRVASYMRSVAKPNYLFEQEQLLLDFQEEEEDELLNEVIAFIVDQNQASTSLLQRRFRIGYNRAARLIDTLENKGIVSAQNGSKPREVLVTKTQLEEFL</sequence>
<feature type="binding site" evidence="6">
    <location>
        <begin position="429"/>
        <end position="436"/>
    </location>
    <ligand>
        <name>ATP</name>
        <dbReference type="ChEBI" id="CHEBI:30616"/>
    </ligand>
</feature>
<evidence type="ECO:0000256" key="6">
    <source>
        <dbReference type="PROSITE-ProRule" id="PRU00289"/>
    </source>
</evidence>
<evidence type="ECO:0000256" key="5">
    <source>
        <dbReference type="ARBA" id="ARBA00023125"/>
    </source>
</evidence>
<feature type="compositionally biased region" description="Basic and acidic residues" evidence="7">
    <location>
        <begin position="219"/>
        <end position="229"/>
    </location>
</feature>
<comment type="caution">
    <text evidence="9">The sequence shown here is derived from an EMBL/GenBank/DDBJ whole genome shotgun (WGS) entry which is preliminary data.</text>
</comment>
<keyword evidence="10" id="KW-1185">Reference proteome</keyword>
<dbReference type="CDD" id="cd01127">
    <property type="entry name" value="TrwB_TraG_TraD_VirD4"/>
    <property type="match status" value="1"/>
</dbReference>
<dbReference type="SMART" id="SM00843">
    <property type="entry name" value="Ftsk_gamma"/>
    <property type="match status" value="1"/>
</dbReference>